<dbReference type="AlphaFoldDB" id="D6XUR6"/>
<keyword evidence="4" id="KW-0133">Cell shape</keyword>
<dbReference type="Gene3D" id="3.40.710.10">
    <property type="entry name" value="DD-peptidase/beta-lactamase superfamily"/>
    <property type="match status" value="1"/>
</dbReference>
<accession>D6XUR6</accession>
<dbReference type="InterPro" id="IPR012338">
    <property type="entry name" value="Beta-lactam/transpept-like"/>
</dbReference>
<dbReference type="PRINTS" id="PR00725">
    <property type="entry name" value="DADACBPTASE1"/>
</dbReference>
<dbReference type="GO" id="GO:0006508">
    <property type="term" value="P:proteolysis"/>
    <property type="evidence" value="ECO:0007669"/>
    <property type="project" value="InterPro"/>
</dbReference>
<dbReference type="InterPro" id="IPR018044">
    <property type="entry name" value="Peptidase_S11"/>
</dbReference>
<proteinExistence type="inferred from homology"/>
<evidence type="ECO:0000256" key="1">
    <source>
        <dbReference type="ARBA" id="ARBA00007164"/>
    </source>
</evidence>
<dbReference type="HOGENOM" id="CLU_027070_7_0_9"/>
<evidence type="ECO:0000256" key="4">
    <source>
        <dbReference type="ARBA" id="ARBA00022960"/>
    </source>
</evidence>
<dbReference type="GO" id="GO:0009002">
    <property type="term" value="F:serine-type D-Ala-D-Ala carboxypeptidase activity"/>
    <property type="evidence" value="ECO:0007669"/>
    <property type="project" value="InterPro"/>
</dbReference>
<feature type="transmembrane region" description="Helical" evidence="10">
    <location>
        <begin position="7"/>
        <end position="26"/>
    </location>
</feature>
<dbReference type="RefSeq" id="WP_013172974.1">
    <property type="nucleotide sequence ID" value="NC_014219.1"/>
</dbReference>
<comment type="similarity">
    <text evidence="1 9">Belongs to the peptidase S11 family.</text>
</comment>
<keyword evidence="6" id="KW-0961">Cell wall biogenesis/degradation</keyword>
<dbReference type="InterPro" id="IPR001967">
    <property type="entry name" value="Peptidase_S11_N"/>
</dbReference>
<dbReference type="KEGG" id="bse:Bsel_2048"/>
<protein>
    <submittedName>
        <fullName evidence="12">Peptidase S11 D-alanyl-D-alanine carboxypeptidase 1</fullName>
    </submittedName>
</protein>
<evidence type="ECO:0000256" key="8">
    <source>
        <dbReference type="PIRSR" id="PIRSR618044-2"/>
    </source>
</evidence>
<dbReference type="GO" id="GO:0008360">
    <property type="term" value="P:regulation of cell shape"/>
    <property type="evidence" value="ECO:0007669"/>
    <property type="project" value="UniProtKB-KW"/>
</dbReference>
<evidence type="ECO:0000313" key="12">
    <source>
        <dbReference type="EMBL" id="ADH99552.1"/>
    </source>
</evidence>
<dbReference type="MEROPS" id="S11.004"/>
<evidence type="ECO:0000313" key="13">
    <source>
        <dbReference type="Proteomes" id="UP000000271"/>
    </source>
</evidence>
<keyword evidence="13" id="KW-1185">Reference proteome</keyword>
<dbReference type="Pfam" id="PF00768">
    <property type="entry name" value="Peptidase_S11"/>
    <property type="match status" value="1"/>
</dbReference>
<dbReference type="EMBL" id="CP001791">
    <property type="protein sequence ID" value="ADH99552.1"/>
    <property type="molecule type" value="Genomic_DNA"/>
</dbReference>
<dbReference type="eggNOG" id="COG1686">
    <property type="taxonomic scope" value="Bacteria"/>
</dbReference>
<keyword evidence="5" id="KW-0573">Peptidoglycan synthesis</keyword>
<name>D6XUR6_BACIE</name>
<gene>
    <name evidence="12" type="ordered locus">Bsel_2048</name>
</gene>
<keyword evidence="10" id="KW-1133">Transmembrane helix</keyword>
<keyword evidence="10" id="KW-0812">Transmembrane</keyword>
<organism evidence="12 13">
    <name type="scientific">Bacillus selenitireducens (strain ATCC 700615 / DSM 15326 / MLS10)</name>
    <dbReference type="NCBI Taxonomy" id="439292"/>
    <lineage>
        <taxon>Bacteria</taxon>
        <taxon>Bacillati</taxon>
        <taxon>Bacillota</taxon>
        <taxon>Bacilli</taxon>
        <taxon>Bacillales</taxon>
        <taxon>Bacillaceae</taxon>
        <taxon>Salisediminibacterium</taxon>
    </lineage>
</organism>
<keyword evidence="10" id="KW-0472">Membrane</keyword>
<keyword evidence="3" id="KW-0378">Hydrolase</keyword>
<dbReference type="GO" id="GO:0009252">
    <property type="term" value="P:peptidoglycan biosynthetic process"/>
    <property type="evidence" value="ECO:0007669"/>
    <property type="project" value="UniProtKB-KW"/>
</dbReference>
<keyword evidence="2" id="KW-0732">Signal</keyword>
<dbReference type="Proteomes" id="UP000000271">
    <property type="component" value="Chromosome"/>
</dbReference>
<evidence type="ECO:0000256" key="2">
    <source>
        <dbReference type="ARBA" id="ARBA00022729"/>
    </source>
</evidence>
<dbReference type="SUPFAM" id="SSF56601">
    <property type="entry name" value="beta-lactamase/transpeptidase-like"/>
    <property type="match status" value="1"/>
</dbReference>
<dbReference type="GO" id="GO:0071555">
    <property type="term" value="P:cell wall organization"/>
    <property type="evidence" value="ECO:0007669"/>
    <property type="project" value="UniProtKB-KW"/>
</dbReference>
<feature type="domain" description="Peptidase S11 D-alanyl-D-alanine carboxypeptidase A N-terminal" evidence="11">
    <location>
        <begin position="30"/>
        <end position="254"/>
    </location>
</feature>
<evidence type="ECO:0000256" key="9">
    <source>
        <dbReference type="RuleBase" id="RU004016"/>
    </source>
</evidence>
<keyword evidence="12" id="KW-0121">Carboxypeptidase</keyword>
<sequence length="363" mass="40894">MISRHVSIYAAGVILFTGIMVMLMPIQISAEDEVVSEAYAVIDAKTGTLLDGKNHREEMYPASLTKIATAVIAIEHLDLDEEVTISNKAIHADGTRVYLEEGESLTVEQLLYGIMISSANDASIALAEHIAGSVEAFSRLMNTYIQNEIGLENTYFTNPHGLFDEEHVTTAEDMARIMKYALENDTYRELAEKTDYHWQSEGWDTRIFHHHAMRRHYDFVTAGKNGFVSQSGLTLATSGIQDQTELIVVNLNAPSRSRIVSDTLTLFERNFDLYETVTIDIPPSLFPRTAKAPDSVALTTLQNEPVRLTVSEQYLMFRGHAGRLIHFQRIPISDSFALHRKSIIRHYPESAYLIEEPFIARLN</sequence>
<evidence type="ECO:0000256" key="7">
    <source>
        <dbReference type="PIRSR" id="PIRSR618044-1"/>
    </source>
</evidence>
<feature type="active site" description="Proton acceptor" evidence="7">
    <location>
        <position position="66"/>
    </location>
</feature>
<dbReference type="PANTHER" id="PTHR21581">
    <property type="entry name" value="D-ALANYL-D-ALANINE CARBOXYPEPTIDASE"/>
    <property type="match status" value="1"/>
</dbReference>
<evidence type="ECO:0000256" key="10">
    <source>
        <dbReference type="SAM" id="Phobius"/>
    </source>
</evidence>
<feature type="binding site" evidence="8">
    <location>
        <position position="224"/>
    </location>
    <ligand>
        <name>substrate</name>
    </ligand>
</feature>
<feature type="active site" evidence="7">
    <location>
        <position position="118"/>
    </location>
</feature>
<evidence type="ECO:0000256" key="3">
    <source>
        <dbReference type="ARBA" id="ARBA00022801"/>
    </source>
</evidence>
<dbReference type="PANTHER" id="PTHR21581:SF33">
    <property type="entry name" value="D-ALANYL-D-ALANINE CARBOXYPEPTIDASE DACB"/>
    <property type="match status" value="1"/>
</dbReference>
<feature type="active site" description="Acyl-ester intermediate" evidence="7">
    <location>
        <position position="63"/>
    </location>
</feature>
<evidence type="ECO:0000256" key="5">
    <source>
        <dbReference type="ARBA" id="ARBA00022984"/>
    </source>
</evidence>
<reference evidence="12" key="1">
    <citation type="submission" date="2009-10" db="EMBL/GenBank/DDBJ databases">
        <title>Complete sequence of Bacillus selenitireducens MLS10.</title>
        <authorList>
            <consortium name="US DOE Joint Genome Institute"/>
            <person name="Lucas S."/>
            <person name="Copeland A."/>
            <person name="Lapidus A."/>
            <person name="Glavina del Rio T."/>
            <person name="Dalin E."/>
            <person name="Tice H."/>
            <person name="Bruce D."/>
            <person name="Goodwin L."/>
            <person name="Pitluck S."/>
            <person name="Sims D."/>
            <person name="Brettin T."/>
            <person name="Detter J.C."/>
            <person name="Han C."/>
            <person name="Larimer F."/>
            <person name="Land M."/>
            <person name="Hauser L."/>
            <person name="Kyrpides N."/>
            <person name="Ovchinnikova G."/>
            <person name="Stolz J."/>
        </authorList>
    </citation>
    <scope>NUCLEOTIDE SEQUENCE [LARGE SCALE GENOMIC DNA]</scope>
    <source>
        <strain evidence="12">MLS10</strain>
    </source>
</reference>
<keyword evidence="12" id="KW-0645">Protease</keyword>
<evidence type="ECO:0000256" key="6">
    <source>
        <dbReference type="ARBA" id="ARBA00023316"/>
    </source>
</evidence>
<evidence type="ECO:0000259" key="11">
    <source>
        <dbReference type="Pfam" id="PF00768"/>
    </source>
</evidence>
<dbReference type="STRING" id="439292.Bsel_2048"/>